<accession>A0A4S3KCS4</accession>
<dbReference type="GO" id="GO:0000287">
    <property type="term" value="F:magnesium ion binding"/>
    <property type="evidence" value="ECO:0007669"/>
    <property type="project" value="UniProtKB-UniRule"/>
</dbReference>
<comment type="catalytic activity">
    <reaction evidence="6 9 10">
        <text>4-methyl-5-(2-phosphooxyethyl)-thiazole + 4-amino-2-methyl-5-(diphosphooxymethyl)pyrimidine + H(+) = thiamine phosphate + diphosphate</text>
        <dbReference type="Rhea" id="RHEA:22328"/>
        <dbReference type="ChEBI" id="CHEBI:15378"/>
        <dbReference type="ChEBI" id="CHEBI:33019"/>
        <dbReference type="ChEBI" id="CHEBI:37575"/>
        <dbReference type="ChEBI" id="CHEBI:57841"/>
        <dbReference type="ChEBI" id="CHEBI:58296"/>
        <dbReference type="EC" id="2.5.1.3"/>
    </reaction>
</comment>
<feature type="binding site" evidence="9">
    <location>
        <position position="140"/>
    </location>
    <ligand>
        <name>4-amino-2-methyl-5-(diphosphooxymethyl)pyrimidine</name>
        <dbReference type="ChEBI" id="CHEBI:57841"/>
    </ligand>
</feature>
<dbReference type="CDD" id="cd00564">
    <property type="entry name" value="TMP_TenI"/>
    <property type="match status" value="1"/>
</dbReference>
<protein>
    <recommendedName>
        <fullName evidence="9">Thiamine-phosphate synthase</fullName>
        <shortName evidence="9">TP synthase</shortName>
        <shortName evidence="9">TPS</shortName>
        <ecNumber evidence="9">2.5.1.3</ecNumber>
    </recommendedName>
    <alternativeName>
        <fullName evidence="9">Thiamine-phosphate pyrophosphorylase</fullName>
        <shortName evidence="9">TMP pyrophosphorylase</shortName>
        <shortName evidence="9">TMP-PPase</shortName>
    </alternativeName>
</protein>
<dbReference type="Gene3D" id="3.20.20.70">
    <property type="entry name" value="Aldolase class I"/>
    <property type="match status" value="1"/>
</dbReference>
<name>A0A4S3KCS4_9GAMM</name>
<feature type="binding site" evidence="9">
    <location>
        <position position="91"/>
    </location>
    <ligand>
        <name>Mg(2+)</name>
        <dbReference type="ChEBI" id="CHEBI:18420"/>
    </ligand>
</feature>
<evidence type="ECO:0000256" key="4">
    <source>
        <dbReference type="ARBA" id="ARBA00022842"/>
    </source>
</evidence>
<dbReference type="SUPFAM" id="SSF51391">
    <property type="entry name" value="Thiamin phosphate synthase"/>
    <property type="match status" value="1"/>
</dbReference>
<evidence type="ECO:0000256" key="7">
    <source>
        <dbReference type="ARBA" id="ARBA00047851"/>
    </source>
</evidence>
<evidence type="ECO:0000256" key="2">
    <source>
        <dbReference type="ARBA" id="ARBA00022679"/>
    </source>
</evidence>
<dbReference type="HAMAP" id="MF_00097">
    <property type="entry name" value="TMP_synthase"/>
    <property type="match status" value="1"/>
</dbReference>
<feature type="binding site" evidence="9">
    <location>
        <position position="71"/>
    </location>
    <ligand>
        <name>4-amino-2-methyl-5-(diphosphooxymethyl)pyrimidine</name>
        <dbReference type="ChEBI" id="CHEBI:57841"/>
    </ligand>
</feature>
<evidence type="ECO:0000256" key="10">
    <source>
        <dbReference type="RuleBase" id="RU003826"/>
    </source>
</evidence>
<dbReference type="GO" id="GO:0005737">
    <property type="term" value="C:cytoplasm"/>
    <property type="evidence" value="ECO:0007669"/>
    <property type="project" value="TreeGrafter"/>
</dbReference>
<sequence length="213" mass="22709">MTLTRLPNRRGLYAITDGPRADLLERATAALRGGASMLQYRDKSNAPARRHDEAAALLAICKVHGALCIINDDVDLAHAVHAHGVHLGAQDDDLLHARDTLGRHAIIGVSCYDDLERARAATRQGADYLAFGAFYPSPSKPQARCAYPQLLRDARDFGLPLVAIGGITPDNGTDLIAAGADFLAVISGVFAAPDTEAAARRYSALFTTPISRP</sequence>
<comment type="catalytic activity">
    <reaction evidence="8 9 10">
        <text>2-[(2R,5Z)-2-carboxy-4-methylthiazol-5(2H)-ylidene]ethyl phosphate + 4-amino-2-methyl-5-(diphosphooxymethyl)pyrimidine + 2 H(+) = thiamine phosphate + CO2 + diphosphate</text>
        <dbReference type="Rhea" id="RHEA:47844"/>
        <dbReference type="ChEBI" id="CHEBI:15378"/>
        <dbReference type="ChEBI" id="CHEBI:16526"/>
        <dbReference type="ChEBI" id="CHEBI:33019"/>
        <dbReference type="ChEBI" id="CHEBI:37575"/>
        <dbReference type="ChEBI" id="CHEBI:57841"/>
        <dbReference type="ChEBI" id="CHEBI:62899"/>
        <dbReference type="EC" id="2.5.1.3"/>
    </reaction>
</comment>
<feature type="binding site" evidence="9">
    <location>
        <position position="166"/>
    </location>
    <ligand>
        <name>2-[(2R,5Z)-2-carboxy-4-methylthiazol-5(2H)-ylidene]ethyl phosphate</name>
        <dbReference type="ChEBI" id="CHEBI:62899"/>
    </ligand>
</feature>
<dbReference type="InterPro" id="IPR022998">
    <property type="entry name" value="ThiamineP_synth_TenI"/>
</dbReference>
<proteinExistence type="inferred from homology"/>
<dbReference type="GO" id="GO:0004789">
    <property type="term" value="F:thiamine-phosphate diphosphorylase activity"/>
    <property type="evidence" value="ECO:0007669"/>
    <property type="project" value="UniProtKB-UniRule"/>
</dbReference>
<dbReference type="InterPro" id="IPR013785">
    <property type="entry name" value="Aldolase_TIM"/>
</dbReference>
<dbReference type="EC" id="2.5.1.3" evidence="9"/>
<evidence type="ECO:0000256" key="9">
    <source>
        <dbReference type="HAMAP-Rule" id="MF_00097"/>
    </source>
</evidence>
<keyword evidence="3 9" id="KW-0479">Metal-binding</keyword>
<comment type="caution">
    <text evidence="13">The sequence shown here is derived from an EMBL/GenBank/DDBJ whole genome shotgun (WGS) entry which is preliminary data.</text>
</comment>
<dbReference type="Proteomes" id="UP000307749">
    <property type="component" value="Unassembled WGS sequence"/>
</dbReference>
<evidence type="ECO:0000259" key="12">
    <source>
        <dbReference type="Pfam" id="PF02581"/>
    </source>
</evidence>
<dbReference type="STRING" id="993689.GCA_002077135_01072"/>
<evidence type="ECO:0000256" key="3">
    <source>
        <dbReference type="ARBA" id="ARBA00022723"/>
    </source>
</evidence>
<comment type="function">
    <text evidence="9">Condenses 4-methyl-5-(beta-hydroxyethyl)thiazole monophosphate (THZ-P) and 2-methyl-4-amino-5-hydroxymethyl pyrimidine pyrophosphate (HMP-PP) to form thiamine monophosphate (TMP).</text>
</comment>
<feature type="binding site" evidence="9">
    <location>
        <position position="72"/>
    </location>
    <ligand>
        <name>Mg(2+)</name>
        <dbReference type="ChEBI" id="CHEBI:18420"/>
    </ligand>
</feature>
<dbReference type="Pfam" id="PF02581">
    <property type="entry name" value="TMP-TENI"/>
    <property type="match status" value="1"/>
</dbReference>
<dbReference type="GO" id="GO:0009228">
    <property type="term" value="P:thiamine biosynthetic process"/>
    <property type="evidence" value="ECO:0007669"/>
    <property type="project" value="UniProtKB-KW"/>
</dbReference>
<evidence type="ECO:0000256" key="5">
    <source>
        <dbReference type="ARBA" id="ARBA00022977"/>
    </source>
</evidence>
<evidence type="ECO:0000256" key="8">
    <source>
        <dbReference type="ARBA" id="ARBA00047883"/>
    </source>
</evidence>
<dbReference type="UniPathway" id="UPA00060">
    <property type="reaction ID" value="UER00141"/>
</dbReference>
<keyword evidence="14" id="KW-1185">Reference proteome</keyword>
<dbReference type="InterPro" id="IPR034291">
    <property type="entry name" value="TMP_synthase"/>
</dbReference>
<dbReference type="PANTHER" id="PTHR20857">
    <property type="entry name" value="THIAMINE-PHOSPHATE PYROPHOSPHORYLASE"/>
    <property type="match status" value="1"/>
</dbReference>
<feature type="binding site" evidence="9">
    <location>
        <position position="110"/>
    </location>
    <ligand>
        <name>4-amino-2-methyl-5-(diphosphooxymethyl)pyrimidine</name>
        <dbReference type="ChEBI" id="CHEBI:57841"/>
    </ligand>
</feature>
<dbReference type="NCBIfam" id="TIGR00693">
    <property type="entry name" value="thiE"/>
    <property type="match status" value="1"/>
</dbReference>
<dbReference type="GO" id="GO:0009229">
    <property type="term" value="P:thiamine diphosphate biosynthetic process"/>
    <property type="evidence" value="ECO:0007669"/>
    <property type="project" value="UniProtKB-UniRule"/>
</dbReference>
<evidence type="ECO:0000313" key="14">
    <source>
        <dbReference type="Proteomes" id="UP000307749"/>
    </source>
</evidence>
<comment type="cofactor">
    <cofactor evidence="9">
        <name>Mg(2+)</name>
        <dbReference type="ChEBI" id="CHEBI:18420"/>
    </cofactor>
    <text evidence="9">Binds 1 Mg(2+) ion per subunit.</text>
</comment>
<evidence type="ECO:0000256" key="1">
    <source>
        <dbReference type="ARBA" id="ARBA00005165"/>
    </source>
</evidence>
<keyword evidence="5 9" id="KW-0784">Thiamine biosynthesis</keyword>
<feature type="binding site" evidence="9">
    <location>
        <begin position="186"/>
        <end position="187"/>
    </location>
    <ligand>
        <name>2-[(2R,5Z)-2-carboxy-4-methylthiazol-5(2H)-ylidene]ethyl phosphate</name>
        <dbReference type="ChEBI" id="CHEBI:62899"/>
    </ligand>
</feature>
<evidence type="ECO:0000256" key="11">
    <source>
        <dbReference type="RuleBase" id="RU004253"/>
    </source>
</evidence>
<feature type="binding site" evidence="9">
    <location>
        <begin position="39"/>
        <end position="43"/>
    </location>
    <ligand>
        <name>4-amino-2-methyl-5-(diphosphooxymethyl)pyrimidine</name>
        <dbReference type="ChEBI" id="CHEBI:57841"/>
    </ligand>
</feature>
<comment type="catalytic activity">
    <reaction evidence="7 9 10">
        <text>2-(2-carboxy-4-methylthiazol-5-yl)ethyl phosphate + 4-amino-2-methyl-5-(diphosphooxymethyl)pyrimidine + 2 H(+) = thiamine phosphate + CO2 + diphosphate</text>
        <dbReference type="Rhea" id="RHEA:47848"/>
        <dbReference type="ChEBI" id="CHEBI:15378"/>
        <dbReference type="ChEBI" id="CHEBI:16526"/>
        <dbReference type="ChEBI" id="CHEBI:33019"/>
        <dbReference type="ChEBI" id="CHEBI:37575"/>
        <dbReference type="ChEBI" id="CHEBI:57841"/>
        <dbReference type="ChEBI" id="CHEBI:62890"/>
        <dbReference type="EC" id="2.5.1.3"/>
    </reaction>
</comment>
<dbReference type="RefSeq" id="WP_081126406.1">
    <property type="nucleotide sequence ID" value="NZ_DAHXOC010000028.1"/>
</dbReference>
<feature type="domain" description="Thiamine phosphate synthase/TenI" evidence="12">
    <location>
        <begin position="12"/>
        <end position="189"/>
    </location>
</feature>
<evidence type="ECO:0000256" key="6">
    <source>
        <dbReference type="ARBA" id="ARBA00047334"/>
    </source>
</evidence>
<comment type="similarity">
    <text evidence="9 10">Belongs to the thiamine-phosphate synthase family.</text>
</comment>
<dbReference type="AlphaFoldDB" id="A0A4S3KCS4"/>
<keyword evidence="4 9" id="KW-0460">Magnesium</keyword>
<gene>
    <name evidence="9" type="primary">thiE</name>
    <name evidence="13" type="ORF">B1806_16170</name>
</gene>
<organism evidence="13 14">
    <name type="scientific">Metallibacterium scheffleri</name>
    <dbReference type="NCBI Taxonomy" id="993689"/>
    <lineage>
        <taxon>Bacteria</taxon>
        <taxon>Pseudomonadati</taxon>
        <taxon>Pseudomonadota</taxon>
        <taxon>Gammaproteobacteria</taxon>
        <taxon>Lysobacterales</taxon>
        <taxon>Rhodanobacteraceae</taxon>
        <taxon>Metallibacterium</taxon>
    </lineage>
</organism>
<evidence type="ECO:0000313" key="13">
    <source>
        <dbReference type="EMBL" id="THD06252.1"/>
    </source>
</evidence>
<comment type="pathway">
    <text evidence="1 9 11">Cofactor biosynthesis; thiamine diphosphate biosynthesis; thiamine phosphate from 4-amino-2-methyl-5-diphosphomethylpyrimidine and 4-methyl-5-(2-phosphoethyl)-thiazole: step 1/1.</text>
</comment>
<feature type="binding site" evidence="9">
    <location>
        <begin position="137"/>
        <end position="139"/>
    </location>
    <ligand>
        <name>2-[(2R,5Z)-2-carboxy-4-methylthiazol-5(2H)-ylidene]ethyl phosphate</name>
        <dbReference type="ChEBI" id="CHEBI:62899"/>
    </ligand>
</feature>
<keyword evidence="2 9" id="KW-0808">Transferase</keyword>
<dbReference type="EMBL" id="MWQO01000093">
    <property type="protein sequence ID" value="THD06252.1"/>
    <property type="molecule type" value="Genomic_DNA"/>
</dbReference>
<dbReference type="InterPro" id="IPR036206">
    <property type="entry name" value="ThiamineP_synth_sf"/>
</dbReference>
<dbReference type="PANTHER" id="PTHR20857:SF15">
    <property type="entry name" value="THIAMINE-PHOSPHATE SYNTHASE"/>
    <property type="match status" value="1"/>
</dbReference>
<dbReference type="OrthoDB" id="9789949at2"/>
<reference evidence="13 14" key="1">
    <citation type="submission" date="2017-02" db="EMBL/GenBank/DDBJ databases">
        <title>Whole genome sequencing of Metallibacterium scheffleri DSM 24874 (T).</title>
        <authorList>
            <person name="Kumar S."/>
            <person name="Patil P."/>
            <person name="Patil P.B."/>
        </authorList>
    </citation>
    <scope>NUCLEOTIDE SEQUENCE [LARGE SCALE GENOMIC DNA]</scope>
    <source>
        <strain evidence="13 14">DSM 24874</strain>
    </source>
</reference>